<dbReference type="FunFam" id="2.60.120.290:FF:000005">
    <property type="entry name" value="Procollagen C-endopeptidase enhancer 1"/>
    <property type="match status" value="1"/>
</dbReference>
<evidence type="ECO:0000313" key="7">
    <source>
        <dbReference type="EMBL" id="PFX28569.1"/>
    </source>
</evidence>
<proteinExistence type="predicted"/>
<dbReference type="SUPFAM" id="SSF49854">
    <property type="entry name" value="Spermadhesin, CUB domain"/>
    <property type="match status" value="2"/>
</dbReference>
<name>A0A2B4SHI0_STYPI</name>
<feature type="chain" id="PRO_5013038554" evidence="5">
    <location>
        <begin position="18"/>
        <end position="385"/>
    </location>
</feature>
<dbReference type="STRING" id="50429.A0A2B4SHI0"/>
<evidence type="ECO:0000256" key="2">
    <source>
        <dbReference type="ARBA" id="ARBA00023157"/>
    </source>
</evidence>
<protein>
    <submittedName>
        <fullName evidence="7">Tolloid-like protein 2</fullName>
    </submittedName>
</protein>
<feature type="signal peptide" evidence="5">
    <location>
        <begin position="1"/>
        <end position="17"/>
    </location>
</feature>
<feature type="domain" description="CUB" evidence="6">
    <location>
        <begin position="191"/>
        <end position="303"/>
    </location>
</feature>
<sequence>MLVVVATVLLLATETHSTVCQSAEKNLRQAKGEISSPTPNQSGICSWKVRVPEDSQIVFYFKFYEIESCSDGSYPLSDNCAGCTRIELRNSSHKPPWHTFCGYKPIPPEPLSIGTSTFFVNFKLKAGDTKSWFAAEYETWPSHRKGLGGRSAFRVTVEALRSCLKPSTVQEMNLFIKWHITCLAKWSYMELGIDLVTTSTAEISSPLFPGKYPKNSRFRWLVVSPSGYRVKIKFSKFDLNYCSECRCDFLEVRDGTTPESQLLGKYCSNPGTLYTSGNSVSIEFVASMESSCSNGFKATVSREIKLYVVVVPCILGIFLLSLVVAILVVKWRRRRLSPSGNGAPVVQMSLLNEDDNLSAAQLSDAGPHIEASLPVYRPTTQKIRR</sequence>
<dbReference type="AlphaFoldDB" id="A0A2B4SHI0"/>
<evidence type="ECO:0000259" key="6">
    <source>
        <dbReference type="PROSITE" id="PS01180"/>
    </source>
</evidence>
<dbReference type="Proteomes" id="UP000225706">
    <property type="component" value="Unassembled WGS sequence"/>
</dbReference>
<dbReference type="PANTHER" id="PTHR24251">
    <property type="entry name" value="OVOCHYMASE-RELATED"/>
    <property type="match status" value="1"/>
</dbReference>
<evidence type="ECO:0000256" key="1">
    <source>
        <dbReference type="ARBA" id="ARBA00022737"/>
    </source>
</evidence>
<reference evidence="8" key="1">
    <citation type="journal article" date="2017" name="bioRxiv">
        <title>Comparative analysis of the genomes of Stylophora pistillata and Acropora digitifera provides evidence for extensive differences between species of corals.</title>
        <authorList>
            <person name="Voolstra C.R."/>
            <person name="Li Y."/>
            <person name="Liew Y.J."/>
            <person name="Baumgarten S."/>
            <person name="Zoccola D."/>
            <person name="Flot J.-F."/>
            <person name="Tambutte S."/>
            <person name="Allemand D."/>
            <person name="Aranda M."/>
        </authorList>
    </citation>
    <scope>NUCLEOTIDE SEQUENCE [LARGE SCALE GENOMIC DNA]</scope>
</reference>
<keyword evidence="2" id="KW-1015">Disulfide bond</keyword>
<dbReference type="PROSITE" id="PS01180">
    <property type="entry name" value="CUB"/>
    <property type="match status" value="2"/>
</dbReference>
<keyword evidence="8" id="KW-1185">Reference proteome</keyword>
<dbReference type="PANTHER" id="PTHR24251:SF37">
    <property type="entry name" value="CUB DOMAIN-CONTAINING PROTEIN"/>
    <property type="match status" value="1"/>
</dbReference>
<dbReference type="EMBL" id="LSMT01000081">
    <property type="protein sequence ID" value="PFX28569.1"/>
    <property type="molecule type" value="Genomic_DNA"/>
</dbReference>
<organism evidence="7 8">
    <name type="scientific">Stylophora pistillata</name>
    <name type="common">Smooth cauliflower coral</name>
    <dbReference type="NCBI Taxonomy" id="50429"/>
    <lineage>
        <taxon>Eukaryota</taxon>
        <taxon>Metazoa</taxon>
        <taxon>Cnidaria</taxon>
        <taxon>Anthozoa</taxon>
        <taxon>Hexacorallia</taxon>
        <taxon>Scleractinia</taxon>
        <taxon>Astrocoeniina</taxon>
        <taxon>Pocilloporidae</taxon>
        <taxon>Stylophora</taxon>
    </lineage>
</organism>
<dbReference type="CDD" id="cd00041">
    <property type="entry name" value="CUB"/>
    <property type="match status" value="2"/>
</dbReference>
<keyword evidence="5" id="KW-0732">Signal</keyword>
<evidence type="ECO:0000256" key="4">
    <source>
        <dbReference type="SAM" id="Phobius"/>
    </source>
</evidence>
<accession>A0A2B4SHI0</accession>
<keyword evidence="1" id="KW-0677">Repeat</keyword>
<keyword evidence="4" id="KW-1133">Transmembrane helix</keyword>
<comment type="caution">
    <text evidence="7">The sequence shown here is derived from an EMBL/GenBank/DDBJ whole genome shotgun (WGS) entry which is preliminary data.</text>
</comment>
<comment type="caution">
    <text evidence="3">Lacks conserved residue(s) required for the propagation of feature annotation.</text>
</comment>
<dbReference type="OrthoDB" id="5976858at2759"/>
<evidence type="ECO:0000256" key="3">
    <source>
        <dbReference type="PROSITE-ProRule" id="PRU00059"/>
    </source>
</evidence>
<gene>
    <name evidence="7" type="primary">tll2</name>
    <name evidence="7" type="ORF">AWC38_SpisGene6690</name>
</gene>
<dbReference type="SMART" id="SM00042">
    <property type="entry name" value="CUB"/>
    <property type="match status" value="2"/>
</dbReference>
<feature type="transmembrane region" description="Helical" evidence="4">
    <location>
        <begin position="306"/>
        <end position="329"/>
    </location>
</feature>
<keyword evidence="4" id="KW-0472">Membrane</keyword>
<feature type="domain" description="CUB" evidence="6">
    <location>
        <begin position="20"/>
        <end position="140"/>
    </location>
</feature>
<evidence type="ECO:0000256" key="5">
    <source>
        <dbReference type="SAM" id="SignalP"/>
    </source>
</evidence>
<dbReference type="InterPro" id="IPR035914">
    <property type="entry name" value="Sperma_CUB_dom_sf"/>
</dbReference>
<evidence type="ECO:0000313" key="8">
    <source>
        <dbReference type="Proteomes" id="UP000225706"/>
    </source>
</evidence>
<keyword evidence="4" id="KW-0812">Transmembrane</keyword>
<dbReference type="Gene3D" id="2.60.120.290">
    <property type="entry name" value="Spermadhesin, CUB domain"/>
    <property type="match status" value="2"/>
</dbReference>
<dbReference type="InterPro" id="IPR000859">
    <property type="entry name" value="CUB_dom"/>
</dbReference>
<dbReference type="Pfam" id="PF00431">
    <property type="entry name" value="CUB"/>
    <property type="match status" value="2"/>
</dbReference>